<evidence type="ECO:0000313" key="7">
    <source>
        <dbReference type="Proteomes" id="UP001139028"/>
    </source>
</evidence>
<dbReference type="SUPFAM" id="SSF46785">
    <property type="entry name" value="Winged helix' DNA-binding domain"/>
    <property type="match status" value="1"/>
</dbReference>
<dbReference type="InterPro" id="IPR029063">
    <property type="entry name" value="SAM-dependent_MTases_sf"/>
</dbReference>
<dbReference type="RefSeq" id="WP_252470568.1">
    <property type="nucleotide sequence ID" value="NZ_JALBWM010000073.1"/>
</dbReference>
<gene>
    <name evidence="6" type="ORF">MO867_15020</name>
</gene>
<dbReference type="InterPro" id="IPR036388">
    <property type="entry name" value="WH-like_DNA-bd_sf"/>
</dbReference>
<evidence type="ECO:0000256" key="2">
    <source>
        <dbReference type="ARBA" id="ARBA00022679"/>
    </source>
</evidence>
<evidence type="ECO:0000313" key="6">
    <source>
        <dbReference type="EMBL" id="MCO1335647.1"/>
    </source>
</evidence>
<accession>A0A9X2ENS2</accession>
<evidence type="ECO:0000256" key="1">
    <source>
        <dbReference type="ARBA" id="ARBA00022603"/>
    </source>
</evidence>
<name>A0A9X2ENS2_9GAMM</name>
<dbReference type="InterPro" id="IPR001077">
    <property type="entry name" value="COMT_C"/>
</dbReference>
<dbReference type="Gene3D" id="3.40.50.150">
    <property type="entry name" value="Vaccinia Virus protein VP39"/>
    <property type="match status" value="1"/>
</dbReference>
<dbReference type="SUPFAM" id="SSF53335">
    <property type="entry name" value="S-adenosyl-L-methionine-dependent methyltransferases"/>
    <property type="match status" value="1"/>
</dbReference>
<protein>
    <submittedName>
        <fullName evidence="6">Methyltransferase domain-containing protein</fullName>
    </submittedName>
</protein>
<evidence type="ECO:0000256" key="4">
    <source>
        <dbReference type="PIRSR" id="PIRSR005739-1"/>
    </source>
</evidence>
<dbReference type="AlphaFoldDB" id="A0A9X2ENS2"/>
<keyword evidence="7" id="KW-1185">Reference proteome</keyword>
<dbReference type="Proteomes" id="UP001139028">
    <property type="component" value="Unassembled WGS sequence"/>
</dbReference>
<reference evidence="6" key="1">
    <citation type="journal article" date="2022" name="Arch. Microbiol.">
        <title>Microbulbifer okhotskensis sp. nov., isolated from a deep bottom sediment of the Okhotsk Sea.</title>
        <authorList>
            <person name="Romanenko L."/>
            <person name="Kurilenko V."/>
            <person name="Otstavnykh N."/>
            <person name="Velansky P."/>
            <person name="Isaeva M."/>
            <person name="Mikhailov V."/>
        </authorList>
    </citation>
    <scope>NUCLEOTIDE SEQUENCE</scope>
    <source>
        <strain evidence="6">OS29</strain>
    </source>
</reference>
<evidence type="ECO:0000259" key="5">
    <source>
        <dbReference type="Pfam" id="PF00891"/>
    </source>
</evidence>
<keyword evidence="3" id="KW-0949">S-adenosyl-L-methionine</keyword>
<proteinExistence type="predicted"/>
<keyword evidence="1 6" id="KW-0489">Methyltransferase</keyword>
<organism evidence="6 7">
    <name type="scientific">Microbulbifer okhotskensis</name>
    <dbReference type="NCBI Taxonomy" id="2926617"/>
    <lineage>
        <taxon>Bacteria</taxon>
        <taxon>Pseudomonadati</taxon>
        <taxon>Pseudomonadota</taxon>
        <taxon>Gammaproteobacteria</taxon>
        <taxon>Cellvibrionales</taxon>
        <taxon>Microbulbiferaceae</taxon>
        <taxon>Microbulbifer</taxon>
    </lineage>
</organism>
<dbReference type="PROSITE" id="PS51683">
    <property type="entry name" value="SAM_OMT_II"/>
    <property type="match status" value="1"/>
</dbReference>
<dbReference type="PANTHER" id="PTHR11746">
    <property type="entry name" value="O-METHYLTRANSFERASE"/>
    <property type="match status" value="1"/>
</dbReference>
<dbReference type="InterPro" id="IPR036390">
    <property type="entry name" value="WH_DNA-bd_sf"/>
</dbReference>
<evidence type="ECO:0000256" key="3">
    <source>
        <dbReference type="ARBA" id="ARBA00022691"/>
    </source>
</evidence>
<dbReference type="Gene3D" id="1.10.10.10">
    <property type="entry name" value="Winged helix-like DNA-binding domain superfamily/Winged helix DNA-binding domain"/>
    <property type="match status" value="1"/>
</dbReference>
<comment type="caution">
    <text evidence="6">The sequence shown here is derived from an EMBL/GenBank/DDBJ whole genome shotgun (WGS) entry which is preliminary data.</text>
</comment>
<dbReference type="PIRSF" id="PIRSF005739">
    <property type="entry name" value="O-mtase"/>
    <property type="match status" value="1"/>
</dbReference>
<feature type="domain" description="O-methyltransferase C-terminal" evidence="5">
    <location>
        <begin position="135"/>
        <end position="327"/>
    </location>
</feature>
<dbReference type="EMBL" id="JALBWM010000073">
    <property type="protein sequence ID" value="MCO1335647.1"/>
    <property type="molecule type" value="Genomic_DNA"/>
</dbReference>
<dbReference type="GO" id="GO:0032259">
    <property type="term" value="P:methylation"/>
    <property type="evidence" value="ECO:0007669"/>
    <property type="project" value="UniProtKB-KW"/>
</dbReference>
<sequence length="347" mass="38994">MSNSHNSGRIPPPAVSDSPMWDRLMGNYNFACLKVAAQLDITGLINQGHDTVSALSQKLELSDKGLGYFLLILSHLGYIHFDKQKLKNTELGKCYLGRDSNYYWGEVLLDPFLIYDINHLDKKILTSLKRVYELECAGRSVTDMWQNNDMDNNSAAAFTHLMHSQGFASAVEAVSLGLFDKSQTLLDAGGGSGTVALAFTDHYPERRALLFDLAPVCNTAKIYIKKFDKNQRIDLIEGDFFKGEWPRGCDGICFSNVLHDWQSDTCQSLVNKAFALLPSGGQIFIHDMLFDDTRITPILFCFHLFMNHGSQLFSKEQLYRLLKEAGFTKPKNYQALGYFSVISAVKP</sequence>
<dbReference type="GO" id="GO:0008171">
    <property type="term" value="F:O-methyltransferase activity"/>
    <property type="evidence" value="ECO:0007669"/>
    <property type="project" value="InterPro"/>
</dbReference>
<dbReference type="InterPro" id="IPR016461">
    <property type="entry name" value="COMT-like"/>
</dbReference>
<dbReference type="CDD" id="cd02440">
    <property type="entry name" value="AdoMet_MTases"/>
    <property type="match status" value="1"/>
</dbReference>
<feature type="active site" description="Proton acceptor" evidence="4">
    <location>
        <position position="259"/>
    </location>
</feature>
<keyword evidence="2" id="KW-0808">Transferase</keyword>
<dbReference type="Pfam" id="PF00891">
    <property type="entry name" value="Methyltransf_2"/>
    <property type="match status" value="1"/>
</dbReference>